<evidence type="ECO:0000256" key="1">
    <source>
        <dbReference type="ARBA" id="ARBA00004651"/>
    </source>
</evidence>
<proteinExistence type="inferred from homology"/>
<dbReference type="Pfam" id="PF00528">
    <property type="entry name" value="BPD_transp_1"/>
    <property type="match status" value="1"/>
</dbReference>
<feature type="transmembrane region" description="Helical" evidence="7">
    <location>
        <begin position="183"/>
        <end position="205"/>
    </location>
</feature>
<keyword evidence="6 7" id="KW-0472">Membrane</keyword>
<feature type="transmembrane region" description="Helical" evidence="7">
    <location>
        <begin position="14"/>
        <end position="36"/>
    </location>
</feature>
<dbReference type="CDD" id="cd06261">
    <property type="entry name" value="TM_PBP2"/>
    <property type="match status" value="1"/>
</dbReference>
<feature type="domain" description="ABC transmembrane type-1" evidence="8">
    <location>
        <begin position="75"/>
        <end position="277"/>
    </location>
</feature>
<keyword evidence="2 7" id="KW-0813">Transport</keyword>
<dbReference type="Proteomes" id="UP000190188">
    <property type="component" value="Unassembled WGS sequence"/>
</dbReference>
<dbReference type="STRING" id="1324314.BVG16_05700"/>
<dbReference type="OrthoDB" id="9810086at2"/>
<dbReference type="PANTHER" id="PTHR43744:SF9">
    <property type="entry name" value="POLYGALACTURONAN_RHAMNOGALACTURONAN TRANSPORT SYSTEM PERMEASE PROTEIN YTCP"/>
    <property type="match status" value="1"/>
</dbReference>
<dbReference type="PROSITE" id="PS50928">
    <property type="entry name" value="ABC_TM1"/>
    <property type="match status" value="1"/>
</dbReference>
<feature type="transmembrane region" description="Helical" evidence="7">
    <location>
        <begin position="79"/>
        <end position="100"/>
    </location>
</feature>
<evidence type="ECO:0000313" key="10">
    <source>
        <dbReference type="Proteomes" id="UP000190188"/>
    </source>
</evidence>
<reference evidence="9 10" key="1">
    <citation type="submission" date="2017-01" db="EMBL/GenBank/DDBJ databases">
        <title>Genome analysis of Paenibacillus selenitrireducens ES3-24.</title>
        <authorList>
            <person name="Xu D."/>
            <person name="Yao R."/>
            <person name="Zheng S."/>
        </authorList>
    </citation>
    <scope>NUCLEOTIDE SEQUENCE [LARGE SCALE GENOMIC DNA]</scope>
    <source>
        <strain evidence="9 10">ES3-24</strain>
    </source>
</reference>
<keyword evidence="5 7" id="KW-1133">Transmembrane helix</keyword>
<dbReference type="PANTHER" id="PTHR43744">
    <property type="entry name" value="ABC TRANSPORTER PERMEASE PROTEIN MG189-RELATED-RELATED"/>
    <property type="match status" value="1"/>
</dbReference>
<evidence type="ECO:0000259" key="8">
    <source>
        <dbReference type="PROSITE" id="PS50928"/>
    </source>
</evidence>
<comment type="caution">
    <text evidence="9">The sequence shown here is derived from an EMBL/GenBank/DDBJ whole genome shotgun (WGS) entry which is preliminary data.</text>
</comment>
<evidence type="ECO:0000256" key="4">
    <source>
        <dbReference type="ARBA" id="ARBA00022692"/>
    </source>
</evidence>
<evidence type="ECO:0000256" key="3">
    <source>
        <dbReference type="ARBA" id="ARBA00022475"/>
    </source>
</evidence>
<keyword evidence="10" id="KW-1185">Reference proteome</keyword>
<dbReference type="RefSeq" id="WP_078497584.1">
    <property type="nucleotide sequence ID" value="NZ_MSZX01000002.1"/>
</dbReference>
<name>A0A1T2XKH9_9BACL</name>
<accession>A0A1T2XKH9</accession>
<sequence length="292" mass="32354">MTLRKSLRASIPDAIIYTVLIAAALAMLFPFVYVIAVSFTDPAVYVTGDVILFPKQWSLDSYRYILSSNSFLYSFRSTVFITIVGTVLNLAFSMTFAYALTKKQLPGRGIMLSLVLFTFLFGAGLVPNFLLIRELGLLDSLWSLILPGLTNAWSIFVLKSFIQGLPESLEEAALIDGCNELKVFYRIILPLSLPALAAFGLFFAVGQWNTYFSAVMYIQDADKWPLQVLLQQLMVSQSAIGSAEVRETLEHTLPEETVKMAALVVVMVPILAVYPFLQKYFAKGVLLGSVKG</sequence>
<dbReference type="SUPFAM" id="SSF161098">
    <property type="entry name" value="MetI-like"/>
    <property type="match status" value="1"/>
</dbReference>
<evidence type="ECO:0000256" key="7">
    <source>
        <dbReference type="RuleBase" id="RU363032"/>
    </source>
</evidence>
<gene>
    <name evidence="9" type="ORF">BVG16_05700</name>
</gene>
<dbReference type="AlphaFoldDB" id="A0A1T2XKH9"/>
<comment type="similarity">
    <text evidence="7">Belongs to the binding-protein-dependent transport system permease family.</text>
</comment>
<dbReference type="Gene3D" id="1.10.3720.10">
    <property type="entry name" value="MetI-like"/>
    <property type="match status" value="1"/>
</dbReference>
<keyword evidence="3" id="KW-1003">Cell membrane</keyword>
<dbReference type="GO" id="GO:0005886">
    <property type="term" value="C:plasma membrane"/>
    <property type="evidence" value="ECO:0007669"/>
    <property type="project" value="UniProtKB-SubCell"/>
</dbReference>
<evidence type="ECO:0000256" key="6">
    <source>
        <dbReference type="ARBA" id="ARBA00023136"/>
    </source>
</evidence>
<evidence type="ECO:0000256" key="5">
    <source>
        <dbReference type="ARBA" id="ARBA00022989"/>
    </source>
</evidence>
<dbReference type="InterPro" id="IPR035906">
    <property type="entry name" value="MetI-like_sf"/>
</dbReference>
<keyword evidence="4 7" id="KW-0812">Transmembrane</keyword>
<dbReference type="InterPro" id="IPR000515">
    <property type="entry name" value="MetI-like"/>
</dbReference>
<feature type="transmembrane region" description="Helical" evidence="7">
    <location>
        <begin position="112"/>
        <end position="132"/>
    </location>
</feature>
<evidence type="ECO:0000313" key="9">
    <source>
        <dbReference type="EMBL" id="OPA80236.1"/>
    </source>
</evidence>
<dbReference type="EMBL" id="MSZX01000002">
    <property type="protein sequence ID" value="OPA80236.1"/>
    <property type="molecule type" value="Genomic_DNA"/>
</dbReference>
<evidence type="ECO:0000256" key="2">
    <source>
        <dbReference type="ARBA" id="ARBA00022448"/>
    </source>
</evidence>
<comment type="subcellular location">
    <subcellularLocation>
        <location evidence="1 7">Cell membrane</location>
        <topology evidence="1 7">Multi-pass membrane protein</topology>
    </subcellularLocation>
</comment>
<feature type="transmembrane region" description="Helical" evidence="7">
    <location>
        <begin position="260"/>
        <end position="277"/>
    </location>
</feature>
<protein>
    <submittedName>
        <fullName evidence="9">ABC transporter permease</fullName>
    </submittedName>
</protein>
<organism evidence="9 10">
    <name type="scientific">Paenibacillus selenitireducens</name>
    <dbReference type="NCBI Taxonomy" id="1324314"/>
    <lineage>
        <taxon>Bacteria</taxon>
        <taxon>Bacillati</taxon>
        <taxon>Bacillota</taxon>
        <taxon>Bacilli</taxon>
        <taxon>Bacillales</taxon>
        <taxon>Paenibacillaceae</taxon>
        <taxon>Paenibacillus</taxon>
    </lineage>
</organism>
<dbReference type="GO" id="GO:0055085">
    <property type="term" value="P:transmembrane transport"/>
    <property type="evidence" value="ECO:0007669"/>
    <property type="project" value="InterPro"/>
</dbReference>